<dbReference type="InterPro" id="IPR009060">
    <property type="entry name" value="UBA-like_sf"/>
</dbReference>
<dbReference type="RefSeq" id="WP_014020961.1">
    <property type="nucleotide sequence ID" value="NC_015914.1"/>
</dbReference>
<dbReference type="Pfam" id="PF00889">
    <property type="entry name" value="EF_TS"/>
    <property type="match status" value="1"/>
</dbReference>
<keyword evidence="10" id="KW-1185">Reference proteome</keyword>
<dbReference type="Proteomes" id="UP000001635">
    <property type="component" value="Chromosome"/>
</dbReference>
<keyword evidence="5" id="KW-0963">Cytoplasm</keyword>
<gene>
    <name evidence="5" type="primary">tsf</name>
    <name evidence="9" type="ordered locus">Cycma_2935</name>
</gene>
<comment type="similarity">
    <text evidence="1 5 6">Belongs to the EF-Ts family.</text>
</comment>
<dbReference type="PROSITE" id="PS01126">
    <property type="entry name" value="EF_TS_1"/>
    <property type="match status" value="1"/>
</dbReference>
<evidence type="ECO:0000256" key="1">
    <source>
        <dbReference type="ARBA" id="ARBA00005532"/>
    </source>
</evidence>
<evidence type="ECO:0000256" key="5">
    <source>
        <dbReference type="HAMAP-Rule" id="MF_00050"/>
    </source>
</evidence>
<evidence type="ECO:0000256" key="4">
    <source>
        <dbReference type="ARBA" id="ARBA00022917"/>
    </source>
</evidence>
<dbReference type="HAMAP" id="MF_00050">
    <property type="entry name" value="EF_Ts"/>
    <property type="match status" value="1"/>
</dbReference>
<dbReference type="InterPro" id="IPR014039">
    <property type="entry name" value="Transl_elong_EFTs/EF1B_dimer"/>
</dbReference>
<comment type="subcellular location">
    <subcellularLocation>
        <location evidence="5 7">Cytoplasm</location>
    </subcellularLocation>
</comment>
<evidence type="ECO:0000256" key="3">
    <source>
        <dbReference type="ARBA" id="ARBA00022768"/>
    </source>
</evidence>
<dbReference type="PROSITE" id="PS01127">
    <property type="entry name" value="EF_TS_2"/>
    <property type="match status" value="1"/>
</dbReference>
<dbReference type="PANTHER" id="PTHR11741:SF0">
    <property type="entry name" value="ELONGATION FACTOR TS, MITOCHONDRIAL"/>
    <property type="match status" value="1"/>
</dbReference>
<dbReference type="SUPFAM" id="SSF46934">
    <property type="entry name" value="UBA-like"/>
    <property type="match status" value="1"/>
</dbReference>
<dbReference type="OrthoDB" id="9808348at2"/>
<protein>
    <recommendedName>
        <fullName evidence="2 5">Elongation factor Ts</fullName>
        <shortName evidence="5">EF-Ts</shortName>
    </recommendedName>
</protein>
<name>G0J404_CYCMS</name>
<evidence type="ECO:0000256" key="2">
    <source>
        <dbReference type="ARBA" id="ARBA00016956"/>
    </source>
</evidence>
<feature type="region of interest" description="Involved in Mg(2+) ion dislocation from EF-Tu" evidence="5">
    <location>
        <begin position="81"/>
        <end position="84"/>
    </location>
</feature>
<dbReference type="GO" id="GO:0003746">
    <property type="term" value="F:translation elongation factor activity"/>
    <property type="evidence" value="ECO:0007669"/>
    <property type="project" value="UniProtKB-UniRule"/>
</dbReference>
<comment type="function">
    <text evidence="5 6">Associates with the EF-Tu.GDP complex and induces the exchange of GDP to GTP. It remains bound to the aminoacyl-tRNA.EF-Tu.GTP complex up to the GTP hydrolysis stage on the ribosome.</text>
</comment>
<dbReference type="InterPro" id="IPR001816">
    <property type="entry name" value="Transl_elong_EFTs/EF1B"/>
</dbReference>
<keyword evidence="3 5" id="KW-0251">Elongation factor</keyword>
<dbReference type="CDD" id="cd14275">
    <property type="entry name" value="UBA_EF-Ts"/>
    <property type="match status" value="1"/>
</dbReference>
<reference evidence="10" key="1">
    <citation type="submission" date="2011-07" db="EMBL/GenBank/DDBJ databases">
        <title>The complete genome of Cyclobacterium marinum DSM 745.</title>
        <authorList>
            <person name="Lucas S."/>
            <person name="Han J."/>
            <person name="Lapidus A."/>
            <person name="Bruce D."/>
            <person name="Goodwin L."/>
            <person name="Pitluck S."/>
            <person name="Peters L."/>
            <person name="Kyrpides N."/>
            <person name="Mavromatis K."/>
            <person name="Ivanova N."/>
            <person name="Ovchinnikova G."/>
            <person name="Chertkov O."/>
            <person name="Detter J.C."/>
            <person name="Tapia R."/>
            <person name="Han C."/>
            <person name="Land M."/>
            <person name="Hauser L."/>
            <person name="Markowitz V."/>
            <person name="Cheng J.-F."/>
            <person name="Hugenholtz P."/>
            <person name="Woyke T."/>
            <person name="Wu D."/>
            <person name="Tindall B."/>
            <person name="Schuetze A."/>
            <person name="Brambilla E."/>
            <person name="Klenk H.-P."/>
            <person name="Eisen J.A."/>
        </authorList>
    </citation>
    <scope>NUCLEOTIDE SEQUENCE [LARGE SCALE GENOMIC DNA]</scope>
    <source>
        <strain evidence="10">ATCC 25205 / DSM 745 / LMG 13164 / NCIMB 1802</strain>
    </source>
</reference>
<dbReference type="GO" id="GO:0005737">
    <property type="term" value="C:cytoplasm"/>
    <property type="evidence" value="ECO:0007669"/>
    <property type="project" value="UniProtKB-SubCell"/>
</dbReference>
<sequence>MAITAQEVNKLRQKTGAGMMDCKKALTEAEGDFEKAIDILRKKGQKVSASRADRETKEGVVVTSVSEDGKTGTILSLTCETDFVAKNDEFSAFANAILAEAVKADADSIEAVLALPYEGITIGEKITEMTGKIGEKIGVSHLEKITAEVVEPYIHSNGKLGVLVGLTNTQGADVSDAGKDVAMQIAAMNPVALDKDGVDSSVVEREIEVGKDQARQDGKPEAMLEKIAMGKLNKFYKENTLLSQSFVKDTSKTIAQYLDSVSKGLTVSSFKRVSIG</sequence>
<proteinExistence type="inferred from homology"/>
<organism evidence="9 10">
    <name type="scientific">Cyclobacterium marinum (strain ATCC 25205 / DSM 745 / LMG 13164 / NCIMB 1802)</name>
    <name type="common">Flectobacillus marinus</name>
    <dbReference type="NCBI Taxonomy" id="880070"/>
    <lineage>
        <taxon>Bacteria</taxon>
        <taxon>Pseudomonadati</taxon>
        <taxon>Bacteroidota</taxon>
        <taxon>Cytophagia</taxon>
        <taxon>Cytophagales</taxon>
        <taxon>Cyclobacteriaceae</taxon>
        <taxon>Cyclobacterium</taxon>
    </lineage>
</organism>
<dbReference type="SUPFAM" id="SSF54713">
    <property type="entry name" value="Elongation factor Ts (EF-Ts), dimerisation domain"/>
    <property type="match status" value="1"/>
</dbReference>
<dbReference type="FunFam" id="1.10.8.10:FF:000001">
    <property type="entry name" value="Elongation factor Ts"/>
    <property type="match status" value="1"/>
</dbReference>
<dbReference type="NCBIfam" id="TIGR00116">
    <property type="entry name" value="tsf"/>
    <property type="match status" value="1"/>
</dbReference>
<dbReference type="EMBL" id="CP002955">
    <property type="protein sequence ID" value="AEL26670.1"/>
    <property type="molecule type" value="Genomic_DNA"/>
</dbReference>
<dbReference type="STRING" id="880070.Cycma_2935"/>
<dbReference type="Gene3D" id="3.30.479.20">
    <property type="entry name" value="Elongation factor Ts, dimerisation domain"/>
    <property type="match status" value="2"/>
</dbReference>
<dbReference type="eggNOG" id="COG0264">
    <property type="taxonomic scope" value="Bacteria"/>
</dbReference>
<dbReference type="InterPro" id="IPR018101">
    <property type="entry name" value="Transl_elong_Ts_CS"/>
</dbReference>
<evidence type="ECO:0000313" key="10">
    <source>
        <dbReference type="Proteomes" id="UP000001635"/>
    </source>
</evidence>
<dbReference type="Gene3D" id="1.10.8.10">
    <property type="entry name" value="DNA helicase RuvA subunit, C-terminal domain"/>
    <property type="match status" value="1"/>
</dbReference>
<accession>G0J404</accession>
<evidence type="ECO:0000313" key="9">
    <source>
        <dbReference type="EMBL" id="AEL26670.1"/>
    </source>
</evidence>
<evidence type="ECO:0000259" key="8">
    <source>
        <dbReference type="Pfam" id="PF00889"/>
    </source>
</evidence>
<dbReference type="HOGENOM" id="CLU_047155_0_0_10"/>
<dbReference type="PANTHER" id="PTHR11741">
    <property type="entry name" value="ELONGATION FACTOR TS"/>
    <property type="match status" value="1"/>
</dbReference>
<evidence type="ECO:0000256" key="6">
    <source>
        <dbReference type="RuleBase" id="RU000642"/>
    </source>
</evidence>
<evidence type="ECO:0000256" key="7">
    <source>
        <dbReference type="RuleBase" id="RU000643"/>
    </source>
</evidence>
<feature type="domain" description="Translation elongation factor EFTs/EF1B dimerisation" evidence="8">
    <location>
        <begin position="72"/>
        <end position="276"/>
    </location>
</feature>
<dbReference type="KEGG" id="cmr:Cycma_2935"/>
<dbReference type="InterPro" id="IPR036402">
    <property type="entry name" value="EF-Ts_dimer_sf"/>
</dbReference>
<keyword evidence="4 5" id="KW-0648">Protein biosynthesis</keyword>
<dbReference type="AlphaFoldDB" id="G0J404"/>
<dbReference type="Gene3D" id="1.10.286.20">
    <property type="match status" value="1"/>
</dbReference>